<dbReference type="GO" id="GO:0005737">
    <property type="term" value="C:cytoplasm"/>
    <property type="evidence" value="ECO:0007669"/>
    <property type="project" value="TreeGrafter"/>
</dbReference>
<dbReference type="GO" id="GO:0018169">
    <property type="term" value="F:ribosomal S6-glutamic acid ligase activity"/>
    <property type="evidence" value="ECO:0007669"/>
    <property type="project" value="TreeGrafter"/>
</dbReference>
<feature type="domain" description="ATP-grasp" evidence="2">
    <location>
        <begin position="99"/>
        <end position="323"/>
    </location>
</feature>
<evidence type="ECO:0000259" key="2">
    <source>
        <dbReference type="PROSITE" id="PS50975"/>
    </source>
</evidence>
<dbReference type="InterPro" id="IPR011761">
    <property type="entry name" value="ATP-grasp"/>
</dbReference>
<keyword evidence="3" id="KW-0436">Ligase</keyword>
<evidence type="ECO:0000256" key="1">
    <source>
        <dbReference type="PROSITE-ProRule" id="PRU00409"/>
    </source>
</evidence>
<accession>A0A2U1ZZT6</accession>
<dbReference type="OrthoDB" id="4789744at2"/>
<keyword evidence="1" id="KW-0547">Nucleotide-binding</keyword>
<sequence>MVHAVHENPDWFGPFAAAFEERGLPYREWLLTDGGTLDLDDEPPAGVFWSRFSASSHTRGHHAAKEHTRAVLAWAAAAGRRVVNGRSALEAEVSKVVQLSALRRRGVDVPRTRVVVGTGHLLEAARAWEDPTGAGFLTKHNQGGKGLGVARYSHADELEAALAAGALEDPVDGVVLLQEYAAPADGTITRVEIVGGELVYAVRADTVHGGFQLCPADACALDPVTGRPLLPPGATLPPVPGQSLFSLHEGFGDEPWQAELVGRYRQVLDDLGIEIAGIELLRTADGRVLTYDVNTNTNYNADVEAVAPRSGPGAIADHLGALLADGAPR</sequence>
<gene>
    <name evidence="3" type="ORF">C8046_09945</name>
</gene>
<proteinExistence type="predicted"/>
<dbReference type="GO" id="GO:0009432">
    <property type="term" value="P:SOS response"/>
    <property type="evidence" value="ECO:0007669"/>
    <property type="project" value="TreeGrafter"/>
</dbReference>
<evidence type="ECO:0000313" key="3">
    <source>
        <dbReference type="EMBL" id="PWD52486.1"/>
    </source>
</evidence>
<name>A0A2U1ZZT6_9MICO</name>
<protein>
    <submittedName>
        <fullName evidence="3">Alpha-L-glutamate ligase</fullName>
    </submittedName>
</protein>
<dbReference type="PROSITE" id="PS50975">
    <property type="entry name" value="ATP_GRASP"/>
    <property type="match status" value="1"/>
</dbReference>
<dbReference type="AlphaFoldDB" id="A0A2U1ZZT6"/>
<reference evidence="3 4" key="1">
    <citation type="submission" date="2018-03" db="EMBL/GenBank/DDBJ databases">
        <title>Genome assembly of novel Miniimonas species PCH200.</title>
        <authorList>
            <person name="Thakur V."/>
            <person name="Kumar V."/>
            <person name="Singh D."/>
        </authorList>
    </citation>
    <scope>NUCLEOTIDE SEQUENCE [LARGE SCALE GENOMIC DNA]</scope>
    <source>
        <strain evidence="3 4">PCH200</strain>
    </source>
</reference>
<keyword evidence="4" id="KW-1185">Reference proteome</keyword>
<dbReference type="EMBL" id="PYHR01000002">
    <property type="protein sequence ID" value="PWD52486.1"/>
    <property type="molecule type" value="Genomic_DNA"/>
</dbReference>
<evidence type="ECO:0000313" key="4">
    <source>
        <dbReference type="Proteomes" id="UP000245166"/>
    </source>
</evidence>
<dbReference type="PANTHER" id="PTHR21621">
    <property type="entry name" value="RIBOSOMAL PROTEIN S6 MODIFICATION PROTEIN"/>
    <property type="match status" value="1"/>
</dbReference>
<keyword evidence="1" id="KW-0067">ATP-binding</keyword>
<comment type="caution">
    <text evidence="3">The sequence shown here is derived from an EMBL/GenBank/DDBJ whole genome shotgun (WGS) entry which is preliminary data.</text>
</comment>
<dbReference type="SUPFAM" id="SSF56059">
    <property type="entry name" value="Glutathione synthetase ATP-binding domain-like"/>
    <property type="match status" value="1"/>
</dbReference>
<organism evidence="3 4">
    <name type="scientific">Serinibacter arcticus</name>
    <dbReference type="NCBI Taxonomy" id="1655435"/>
    <lineage>
        <taxon>Bacteria</taxon>
        <taxon>Bacillati</taxon>
        <taxon>Actinomycetota</taxon>
        <taxon>Actinomycetes</taxon>
        <taxon>Micrococcales</taxon>
        <taxon>Beutenbergiaceae</taxon>
        <taxon>Serinibacter</taxon>
    </lineage>
</organism>
<dbReference type="GO" id="GO:0005524">
    <property type="term" value="F:ATP binding"/>
    <property type="evidence" value="ECO:0007669"/>
    <property type="project" value="UniProtKB-UniRule"/>
</dbReference>
<dbReference type="GO" id="GO:0046872">
    <property type="term" value="F:metal ion binding"/>
    <property type="evidence" value="ECO:0007669"/>
    <property type="project" value="InterPro"/>
</dbReference>
<dbReference type="Proteomes" id="UP000245166">
    <property type="component" value="Unassembled WGS sequence"/>
</dbReference>
<dbReference type="PANTHER" id="PTHR21621:SF0">
    <property type="entry name" value="BETA-CITRYLGLUTAMATE SYNTHASE B-RELATED"/>
    <property type="match status" value="1"/>
</dbReference>